<dbReference type="InterPro" id="IPR035439">
    <property type="entry name" value="UPF0145_dom_sf"/>
</dbReference>
<dbReference type="InterPro" id="IPR002765">
    <property type="entry name" value="UPF0145_YbjQ-like"/>
</dbReference>
<gene>
    <name evidence="3" type="ORF">FYJ75_03770</name>
</gene>
<sequence length="105" mass="11141">MKLLSIETIPGTEYEALGMVKGTVVQSKNFGKDFMAAMKTLVGGEIVGYTEMLNEARQIAVKRMVDEAKGLGADAVVGVRYGSSQVMSGAAEVIAYGTAVKYITK</sequence>
<comment type="caution">
    <text evidence="3">The sequence shown here is derived from an EMBL/GenBank/DDBJ whole genome shotgun (WGS) entry which is preliminary data.</text>
</comment>
<dbReference type="HAMAP" id="MF_00338">
    <property type="entry name" value="UPF0145"/>
    <property type="match status" value="1"/>
</dbReference>
<dbReference type="RefSeq" id="WP_154429005.1">
    <property type="nucleotide sequence ID" value="NZ_VUNI01000004.1"/>
</dbReference>
<evidence type="ECO:0000256" key="2">
    <source>
        <dbReference type="HAMAP-Rule" id="MF_00338"/>
    </source>
</evidence>
<protein>
    <recommendedName>
        <fullName evidence="2">UPF0145 protein FYJ75_03770</fullName>
    </recommendedName>
</protein>
<dbReference type="SUPFAM" id="SSF117782">
    <property type="entry name" value="YbjQ-like"/>
    <property type="match status" value="1"/>
</dbReference>
<dbReference type="PANTHER" id="PTHR34068">
    <property type="entry name" value="UPF0145 PROTEIN YBJQ"/>
    <property type="match status" value="1"/>
</dbReference>
<organism evidence="3 4">
    <name type="scientific">Roseburia porci</name>
    <dbReference type="NCBI Taxonomy" id="2605790"/>
    <lineage>
        <taxon>Bacteria</taxon>
        <taxon>Bacillati</taxon>
        <taxon>Bacillota</taxon>
        <taxon>Clostridia</taxon>
        <taxon>Lachnospirales</taxon>
        <taxon>Lachnospiraceae</taxon>
        <taxon>Roseburia</taxon>
    </lineage>
</organism>
<evidence type="ECO:0000313" key="3">
    <source>
        <dbReference type="EMBL" id="MST74156.1"/>
    </source>
</evidence>
<name>A0A6L5YQK3_9FIRM</name>
<comment type="similarity">
    <text evidence="1 2">Belongs to the UPF0145 family.</text>
</comment>
<accession>A0A6L5YQK3</accession>
<proteinExistence type="inferred from homology"/>
<keyword evidence="4" id="KW-1185">Reference proteome</keyword>
<evidence type="ECO:0000256" key="1">
    <source>
        <dbReference type="ARBA" id="ARBA00010751"/>
    </source>
</evidence>
<dbReference type="AlphaFoldDB" id="A0A6L5YQK3"/>
<dbReference type="PANTHER" id="PTHR34068:SF2">
    <property type="entry name" value="UPF0145 PROTEIN SCO3412"/>
    <property type="match status" value="1"/>
</dbReference>
<dbReference type="Gene3D" id="3.30.110.70">
    <property type="entry name" value="Hypothetical protein apc22750. Chain B"/>
    <property type="match status" value="1"/>
</dbReference>
<dbReference type="Pfam" id="PF01906">
    <property type="entry name" value="YbjQ_1"/>
    <property type="match status" value="1"/>
</dbReference>
<reference evidence="3 4" key="1">
    <citation type="submission" date="2019-08" db="EMBL/GenBank/DDBJ databases">
        <title>In-depth cultivation of the pig gut microbiome towards novel bacterial diversity and tailored functional studies.</title>
        <authorList>
            <person name="Wylensek D."/>
            <person name="Hitch T.C.A."/>
            <person name="Clavel T."/>
        </authorList>
    </citation>
    <scope>NUCLEOTIDE SEQUENCE [LARGE SCALE GENOMIC DNA]</scope>
    <source>
        <strain evidence="3 4">MUC/MUC-530-WT-4D</strain>
    </source>
</reference>
<dbReference type="EMBL" id="VUNI01000004">
    <property type="protein sequence ID" value="MST74156.1"/>
    <property type="molecule type" value="Genomic_DNA"/>
</dbReference>
<dbReference type="Proteomes" id="UP000474024">
    <property type="component" value="Unassembled WGS sequence"/>
</dbReference>
<evidence type="ECO:0000313" key="4">
    <source>
        <dbReference type="Proteomes" id="UP000474024"/>
    </source>
</evidence>